<organism evidence="2 3">
    <name type="scientific">Spartinivicinus poritis</name>
    <dbReference type="NCBI Taxonomy" id="2994640"/>
    <lineage>
        <taxon>Bacteria</taxon>
        <taxon>Pseudomonadati</taxon>
        <taxon>Pseudomonadota</taxon>
        <taxon>Gammaproteobacteria</taxon>
        <taxon>Oceanospirillales</taxon>
        <taxon>Zooshikellaceae</taxon>
        <taxon>Spartinivicinus</taxon>
    </lineage>
</organism>
<gene>
    <name evidence="2" type="ORF">ORQ98_21450</name>
</gene>
<dbReference type="InterPro" id="IPR011051">
    <property type="entry name" value="RmlC_Cupin_sf"/>
</dbReference>
<dbReference type="CDD" id="cd06121">
    <property type="entry name" value="cupin_YML079wp"/>
    <property type="match status" value="1"/>
</dbReference>
<evidence type="ECO:0000259" key="1">
    <source>
        <dbReference type="Pfam" id="PF06172"/>
    </source>
</evidence>
<proteinExistence type="predicted"/>
<comment type="caution">
    <text evidence="2">The sequence shown here is derived from an EMBL/GenBank/DDBJ whole genome shotgun (WGS) entry which is preliminary data.</text>
</comment>
<sequence length="164" mass="18440">MNRVEDIISLLGLEPHPFESGYYRRTYESKYYVEGMGEDNSNRSLCTSIFYLLTKDRPINVLHRNKSDIIHFFHLGGAIKYTTVTNAGKINQQILGSRLNQGQHLQLLVSGGIWKAAELLEGEYGLISEVVIPGFEYVDNEIATAEHLQGFAAAIQAKLQPLLK</sequence>
<dbReference type="Gene3D" id="2.60.120.10">
    <property type="entry name" value="Jelly Rolls"/>
    <property type="match status" value="1"/>
</dbReference>
<dbReference type="PANTHER" id="PTHR33387">
    <property type="entry name" value="RMLC-LIKE JELLY ROLL FOLD PROTEIN"/>
    <property type="match status" value="1"/>
</dbReference>
<keyword evidence="3" id="KW-1185">Reference proteome</keyword>
<protein>
    <submittedName>
        <fullName evidence="2">Cupin domain-containing protein</fullName>
    </submittedName>
</protein>
<dbReference type="PANTHER" id="PTHR33387:SF3">
    <property type="entry name" value="DUF985 DOMAIN-CONTAINING PROTEIN"/>
    <property type="match status" value="1"/>
</dbReference>
<dbReference type="RefSeq" id="WP_274690859.1">
    <property type="nucleotide sequence ID" value="NZ_JAPMOU010000037.1"/>
</dbReference>
<dbReference type="InterPro" id="IPR039935">
    <property type="entry name" value="YML079W-like"/>
</dbReference>
<accession>A0ABT5UGH3</accession>
<dbReference type="Pfam" id="PF06172">
    <property type="entry name" value="Cupin_5"/>
    <property type="match status" value="1"/>
</dbReference>
<name>A0ABT5UGH3_9GAMM</name>
<feature type="domain" description="DUF985" evidence="1">
    <location>
        <begin position="6"/>
        <end position="142"/>
    </location>
</feature>
<dbReference type="InterPro" id="IPR014710">
    <property type="entry name" value="RmlC-like_jellyroll"/>
</dbReference>
<dbReference type="SUPFAM" id="SSF51182">
    <property type="entry name" value="RmlC-like cupins"/>
    <property type="match status" value="1"/>
</dbReference>
<dbReference type="InterPro" id="IPR009327">
    <property type="entry name" value="Cupin_DUF985"/>
</dbReference>
<dbReference type="EMBL" id="JAPMOU010000037">
    <property type="protein sequence ID" value="MDE1464533.1"/>
    <property type="molecule type" value="Genomic_DNA"/>
</dbReference>
<evidence type="ECO:0000313" key="2">
    <source>
        <dbReference type="EMBL" id="MDE1464533.1"/>
    </source>
</evidence>
<evidence type="ECO:0000313" key="3">
    <source>
        <dbReference type="Proteomes" id="UP001528823"/>
    </source>
</evidence>
<reference evidence="2 3" key="1">
    <citation type="submission" date="2022-11" db="EMBL/GenBank/DDBJ databases">
        <title>Spartinivicinus poritis sp. nov., isolated from scleractinian coral Porites lutea.</title>
        <authorList>
            <person name="Zhang G."/>
            <person name="Cai L."/>
            <person name="Wei Q."/>
        </authorList>
    </citation>
    <scope>NUCLEOTIDE SEQUENCE [LARGE SCALE GENOMIC DNA]</scope>
    <source>
        <strain evidence="2 3">A2-2</strain>
    </source>
</reference>
<dbReference type="Proteomes" id="UP001528823">
    <property type="component" value="Unassembled WGS sequence"/>
</dbReference>